<evidence type="ECO:0000256" key="2">
    <source>
        <dbReference type="SAM" id="MobiDB-lite"/>
    </source>
</evidence>
<evidence type="ECO:0000313" key="4">
    <source>
        <dbReference type="EMBL" id="KAK1606480.1"/>
    </source>
</evidence>
<accession>A0AAD8QP69</accession>
<feature type="region of interest" description="Disordered" evidence="2">
    <location>
        <begin position="274"/>
        <end position="308"/>
    </location>
</feature>
<dbReference type="PANTHER" id="PTHR33026">
    <property type="entry name" value="OS06G0360600 PROTEIN"/>
    <property type="match status" value="1"/>
</dbReference>
<dbReference type="InterPro" id="IPR007321">
    <property type="entry name" value="Transposase_28"/>
</dbReference>
<name>A0AAD8QP69_LOLMU</name>
<evidence type="ECO:0000313" key="5">
    <source>
        <dbReference type="Proteomes" id="UP001231189"/>
    </source>
</evidence>
<protein>
    <recommendedName>
        <fullName evidence="3">Transposase (putative) gypsy type domain-containing protein</fullName>
    </recommendedName>
</protein>
<gene>
    <name evidence="4" type="ORF">QYE76_030153</name>
</gene>
<feature type="coiled-coil region" evidence="1">
    <location>
        <begin position="607"/>
        <end position="652"/>
    </location>
</feature>
<keyword evidence="1" id="KW-0175">Coiled coil</keyword>
<feature type="domain" description="Transposase (putative) gypsy type" evidence="3">
    <location>
        <begin position="51"/>
        <end position="117"/>
    </location>
</feature>
<keyword evidence="5" id="KW-1185">Reference proteome</keyword>
<dbReference type="PANTHER" id="PTHR33026:SF7">
    <property type="entry name" value="OS03G0100275 PROTEIN"/>
    <property type="match status" value="1"/>
</dbReference>
<feature type="region of interest" description="Disordered" evidence="2">
    <location>
        <begin position="322"/>
        <end position="427"/>
    </location>
</feature>
<sequence length="852" mass="95777">MAAEDLDWERSKISNQDLNLMKKLGLMKKDDAIRFPSEESYPNPPMEYRVSFVDHLIRGLSAPIHDFLRGLLFVYGIQLHQLTPNSILHISIFITLCECFLGVPPNWALWKRIFLLRRNASRNATYNIGGVVICVRTDVEYFDVKFPDSVQGWRKKWLYIHEESANSVEHNIVPFDGNAKIQRRRSWDAEASEEEKKATEALMSRIRQLQNTRGEELSGVQITAYFLRIRVQPLQARKNPLWTYAGGNDANRLSSDLSAKDLEKLIRRISSLNKKDPVPSSCRVEPYSSTNPLPENHPTMSSLPPLPEDGEVEEQAIVAEDNQGSSLHESEVAGSHKSAASHEKEIESEASESTQSLPPAVSPKNKRKRDDAEASGTSKPEETDPSSQKAAYDPYLGTLISSDEEEEVPTADVAARTKADKAKSDAAGVEDLRKRLHDAETSLSEHITAQSAREEAILKRLKTQSRRFVARTAQEFQLEEPVNDPLLDALSFLEVHGSEAREGIDQAKAGLSRLFPYFFPKKEEPATFLDLAKSFNSAEDLGLKMRQENMKVAVESTVALVADSRQTIDWMKLIFDNYSPIPDPPEVFPSSLSKKSSVPVNLDDSSSVDLTEELKELRVQLQSVKKQSLILMEQSRESSEKEKIALQQAQDAITDKDAAVAEADAAASRENSMLQLLTDASLDMAGAFLDPITEDERVEARSNVLLRLAREHGSTFWGTPERTRQIVRFQDRALQMPETLPALMDKFRDAPRIHGFVRAQLAAGARFAMIMIKICYPKLDVGQVVPKCLEKMSKRKRNFGKYDDIVTPVAEDMMDELLRMDSEFFVKGSYAEHSTRAVNNERLTIDNILGNS</sequence>
<comment type="caution">
    <text evidence="4">The sequence shown here is derived from an EMBL/GenBank/DDBJ whole genome shotgun (WGS) entry which is preliminary data.</text>
</comment>
<feature type="compositionally biased region" description="Polar residues" evidence="2">
    <location>
        <begin position="287"/>
        <end position="302"/>
    </location>
</feature>
<organism evidence="4 5">
    <name type="scientific">Lolium multiflorum</name>
    <name type="common">Italian ryegrass</name>
    <name type="synonym">Lolium perenne subsp. multiflorum</name>
    <dbReference type="NCBI Taxonomy" id="4521"/>
    <lineage>
        <taxon>Eukaryota</taxon>
        <taxon>Viridiplantae</taxon>
        <taxon>Streptophyta</taxon>
        <taxon>Embryophyta</taxon>
        <taxon>Tracheophyta</taxon>
        <taxon>Spermatophyta</taxon>
        <taxon>Magnoliopsida</taxon>
        <taxon>Liliopsida</taxon>
        <taxon>Poales</taxon>
        <taxon>Poaceae</taxon>
        <taxon>BOP clade</taxon>
        <taxon>Pooideae</taxon>
        <taxon>Poodae</taxon>
        <taxon>Poeae</taxon>
        <taxon>Poeae Chloroplast Group 2 (Poeae type)</taxon>
        <taxon>Loliodinae</taxon>
        <taxon>Loliinae</taxon>
        <taxon>Lolium</taxon>
    </lineage>
</organism>
<evidence type="ECO:0000259" key="3">
    <source>
        <dbReference type="Pfam" id="PF04195"/>
    </source>
</evidence>
<proteinExistence type="predicted"/>
<reference evidence="4" key="1">
    <citation type="submission" date="2023-07" db="EMBL/GenBank/DDBJ databases">
        <title>A chromosome-level genome assembly of Lolium multiflorum.</title>
        <authorList>
            <person name="Chen Y."/>
            <person name="Copetti D."/>
            <person name="Kolliker R."/>
            <person name="Studer B."/>
        </authorList>
    </citation>
    <scope>NUCLEOTIDE SEQUENCE</scope>
    <source>
        <strain evidence="4">02402/16</strain>
        <tissue evidence="4">Leaf</tissue>
    </source>
</reference>
<evidence type="ECO:0000256" key="1">
    <source>
        <dbReference type="SAM" id="Coils"/>
    </source>
</evidence>
<dbReference type="Pfam" id="PF04195">
    <property type="entry name" value="Transposase_28"/>
    <property type="match status" value="1"/>
</dbReference>
<dbReference type="Proteomes" id="UP001231189">
    <property type="component" value="Unassembled WGS sequence"/>
</dbReference>
<dbReference type="AlphaFoldDB" id="A0AAD8QP69"/>
<feature type="compositionally biased region" description="Basic and acidic residues" evidence="2">
    <location>
        <begin position="415"/>
        <end position="427"/>
    </location>
</feature>
<dbReference type="EMBL" id="JAUUTY010000007">
    <property type="protein sequence ID" value="KAK1606480.1"/>
    <property type="molecule type" value="Genomic_DNA"/>
</dbReference>